<organism evidence="8 9">
    <name type="scientific">Mytilus galloprovincialis</name>
    <name type="common">Mediterranean mussel</name>
    <dbReference type="NCBI Taxonomy" id="29158"/>
    <lineage>
        <taxon>Eukaryota</taxon>
        <taxon>Metazoa</taxon>
        <taxon>Spiralia</taxon>
        <taxon>Lophotrochozoa</taxon>
        <taxon>Mollusca</taxon>
        <taxon>Bivalvia</taxon>
        <taxon>Autobranchia</taxon>
        <taxon>Pteriomorphia</taxon>
        <taxon>Mytilida</taxon>
        <taxon>Mytiloidea</taxon>
        <taxon>Mytilidae</taxon>
        <taxon>Mytilinae</taxon>
        <taxon>Mytilus</taxon>
    </lineage>
</organism>
<evidence type="ECO:0000256" key="5">
    <source>
        <dbReference type="SAM" id="MobiDB-lite"/>
    </source>
</evidence>
<dbReference type="SUPFAM" id="SSF57903">
    <property type="entry name" value="FYVE/PHD zinc finger"/>
    <property type="match status" value="1"/>
</dbReference>
<dbReference type="PROSITE" id="PS50178">
    <property type="entry name" value="ZF_FYVE"/>
    <property type="match status" value="1"/>
</dbReference>
<keyword evidence="3" id="KW-0862">Zinc</keyword>
<feature type="compositionally biased region" description="Polar residues" evidence="5">
    <location>
        <begin position="1"/>
        <end position="12"/>
    </location>
</feature>
<dbReference type="InterPro" id="IPR001965">
    <property type="entry name" value="Znf_PHD"/>
</dbReference>
<feature type="region of interest" description="Disordered" evidence="5">
    <location>
        <begin position="1"/>
        <end position="24"/>
    </location>
</feature>
<keyword evidence="9" id="KW-1185">Reference proteome</keyword>
<evidence type="ECO:0008006" key="10">
    <source>
        <dbReference type="Google" id="ProtNLM"/>
    </source>
</evidence>
<feature type="domain" description="FYVE-type" evidence="7">
    <location>
        <begin position="27"/>
        <end position="89"/>
    </location>
</feature>
<evidence type="ECO:0000259" key="6">
    <source>
        <dbReference type="PROSITE" id="PS50016"/>
    </source>
</evidence>
<feature type="region of interest" description="Disordered" evidence="5">
    <location>
        <begin position="268"/>
        <end position="296"/>
    </location>
</feature>
<dbReference type="SMART" id="SM00249">
    <property type="entry name" value="PHD"/>
    <property type="match status" value="1"/>
</dbReference>
<evidence type="ECO:0000256" key="2">
    <source>
        <dbReference type="ARBA" id="ARBA00022771"/>
    </source>
</evidence>
<dbReference type="InterPro" id="IPR011011">
    <property type="entry name" value="Znf_FYVE_PHD"/>
</dbReference>
<name>A0A8B6E1Q9_MYTGA</name>
<dbReference type="CDD" id="cd00065">
    <property type="entry name" value="FYVE_like_SF"/>
    <property type="match status" value="1"/>
</dbReference>
<evidence type="ECO:0000256" key="4">
    <source>
        <dbReference type="PROSITE-ProRule" id="PRU00091"/>
    </source>
</evidence>
<comment type="caution">
    <text evidence="8">The sequence shown here is derived from an EMBL/GenBank/DDBJ whole genome shotgun (WGS) entry which is preliminary data.</text>
</comment>
<feature type="domain" description="PHD-type" evidence="6">
    <location>
        <begin position="30"/>
        <end position="87"/>
    </location>
</feature>
<keyword evidence="2 4" id="KW-0863">Zinc-finger</keyword>
<evidence type="ECO:0000313" key="8">
    <source>
        <dbReference type="EMBL" id="VDI28307.1"/>
    </source>
</evidence>
<dbReference type="AlphaFoldDB" id="A0A8B6E1Q9"/>
<proteinExistence type="predicted"/>
<dbReference type="PROSITE" id="PS50016">
    <property type="entry name" value="ZF_PHD_2"/>
    <property type="match status" value="1"/>
</dbReference>
<dbReference type="Proteomes" id="UP000596742">
    <property type="component" value="Unassembled WGS sequence"/>
</dbReference>
<feature type="compositionally biased region" description="Basic and acidic residues" evidence="5">
    <location>
        <begin position="268"/>
        <end position="292"/>
    </location>
</feature>
<accession>A0A8B6E1Q9</accession>
<dbReference type="OrthoDB" id="6092537at2759"/>
<protein>
    <recommendedName>
        <fullName evidence="10">PHD-type domain-containing protein</fullName>
    </recommendedName>
</protein>
<evidence type="ECO:0000256" key="3">
    <source>
        <dbReference type="ARBA" id="ARBA00022833"/>
    </source>
</evidence>
<dbReference type="InterPro" id="IPR013083">
    <property type="entry name" value="Znf_RING/FYVE/PHD"/>
</dbReference>
<sequence>MSQAGKKNNTIATRSHTNSTSSVNNTETEAWNCKICNKEFSDENDRIVQCEYCAEYYCSKCLNLSKVEYESFKNPALHWFCPSCDSKVMKNIKSDREIEERCSEFMKKMEDRITSLESEMKTKVNPEQVKEILETVIGTGTCKTVDVASDIEKSVEKRVSEIRDSTNREKNIIIHGIIENTDKLPDVRKRADILVVSQLVNYLETDAEGIKNVVRIGKREENAEKPRPMKVTLENVDIKKKLMKNLTKLKAVDKESKFGNISVTHDMTKTEREQNKAKLTEAKEKNENDKSGKHLYIVRGPPWARKIIRVPKEN</sequence>
<evidence type="ECO:0000256" key="1">
    <source>
        <dbReference type="ARBA" id="ARBA00022723"/>
    </source>
</evidence>
<dbReference type="InterPro" id="IPR019787">
    <property type="entry name" value="Znf_PHD-finger"/>
</dbReference>
<dbReference type="PANTHER" id="PTHR37445">
    <property type="entry name" value="PROTEIN CBG24663"/>
    <property type="match status" value="1"/>
</dbReference>
<dbReference type="InterPro" id="IPR017455">
    <property type="entry name" value="Znf_FYVE-rel"/>
</dbReference>
<evidence type="ECO:0000259" key="7">
    <source>
        <dbReference type="PROSITE" id="PS50178"/>
    </source>
</evidence>
<dbReference type="Pfam" id="PF00628">
    <property type="entry name" value="PHD"/>
    <property type="match status" value="1"/>
</dbReference>
<feature type="compositionally biased region" description="Low complexity" evidence="5">
    <location>
        <begin position="13"/>
        <end position="24"/>
    </location>
</feature>
<gene>
    <name evidence="8" type="ORF">MGAL_10B039443</name>
</gene>
<reference evidence="8" key="1">
    <citation type="submission" date="2018-11" db="EMBL/GenBank/DDBJ databases">
        <authorList>
            <person name="Alioto T."/>
            <person name="Alioto T."/>
        </authorList>
    </citation>
    <scope>NUCLEOTIDE SEQUENCE</scope>
</reference>
<dbReference type="GO" id="GO:0008270">
    <property type="term" value="F:zinc ion binding"/>
    <property type="evidence" value="ECO:0007669"/>
    <property type="project" value="UniProtKB-KW"/>
</dbReference>
<evidence type="ECO:0000313" key="9">
    <source>
        <dbReference type="Proteomes" id="UP000596742"/>
    </source>
</evidence>
<dbReference type="EMBL" id="UYJE01004473">
    <property type="protein sequence ID" value="VDI28307.1"/>
    <property type="molecule type" value="Genomic_DNA"/>
</dbReference>
<keyword evidence="1" id="KW-0479">Metal-binding</keyword>
<dbReference type="Gene3D" id="3.30.40.10">
    <property type="entry name" value="Zinc/RING finger domain, C3HC4 (zinc finger)"/>
    <property type="match status" value="1"/>
</dbReference>
<dbReference type="PANTHER" id="PTHR37445:SF3">
    <property type="entry name" value="ZINC FINGER PHD-TYPE DOMAIN-CONTAINING PROTEIN"/>
    <property type="match status" value="1"/>
</dbReference>